<dbReference type="EMBL" id="BQNB010010728">
    <property type="protein sequence ID" value="GJS81180.1"/>
    <property type="molecule type" value="Genomic_DNA"/>
</dbReference>
<dbReference type="CDD" id="cd22005">
    <property type="entry name" value="HMG-box_AtHMGB1-like"/>
    <property type="match status" value="1"/>
</dbReference>
<keyword evidence="5" id="KW-1185">Reference proteome</keyword>
<feature type="region of interest" description="Disordered" evidence="2">
    <location>
        <begin position="80"/>
        <end position="120"/>
    </location>
</feature>
<dbReference type="SUPFAM" id="SSF47095">
    <property type="entry name" value="HMG-box"/>
    <property type="match status" value="1"/>
</dbReference>
<keyword evidence="1" id="KW-0539">Nucleus</keyword>
<organism evidence="4 5">
    <name type="scientific">Tanacetum coccineum</name>
    <dbReference type="NCBI Taxonomy" id="301880"/>
    <lineage>
        <taxon>Eukaryota</taxon>
        <taxon>Viridiplantae</taxon>
        <taxon>Streptophyta</taxon>
        <taxon>Embryophyta</taxon>
        <taxon>Tracheophyta</taxon>
        <taxon>Spermatophyta</taxon>
        <taxon>Magnoliopsida</taxon>
        <taxon>eudicotyledons</taxon>
        <taxon>Gunneridae</taxon>
        <taxon>Pentapetalae</taxon>
        <taxon>asterids</taxon>
        <taxon>campanulids</taxon>
        <taxon>Asterales</taxon>
        <taxon>Asteraceae</taxon>
        <taxon>Asteroideae</taxon>
        <taxon>Anthemideae</taxon>
        <taxon>Anthemidinae</taxon>
        <taxon>Tanacetum</taxon>
    </lineage>
</organism>
<dbReference type="InterPro" id="IPR036910">
    <property type="entry name" value="HMG_box_dom_sf"/>
</dbReference>
<dbReference type="Gene3D" id="1.10.30.10">
    <property type="entry name" value="High mobility group box domain"/>
    <property type="match status" value="1"/>
</dbReference>
<evidence type="ECO:0000313" key="5">
    <source>
        <dbReference type="Proteomes" id="UP001151760"/>
    </source>
</evidence>
<reference evidence="4" key="2">
    <citation type="submission" date="2022-01" db="EMBL/GenBank/DDBJ databases">
        <authorList>
            <person name="Yamashiro T."/>
            <person name="Shiraishi A."/>
            <person name="Satake H."/>
            <person name="Nakayama K."/>
        </authorList>
    </citation>
    <scope>NUCLEOTIDE SEQUENCE</scope>
</reference>
<dbReference type="Pfam" id="PF00505">
    <property type="entry name" value="HMG_box"/>
    <property type="match status" value="1"/>
</dbReference>
<dbReference type="SMART" id="SM00398">
    <property type="entry name" value="HMG"/>
    <property type="match status" value="1"/>
</dbReference>
<dbReference type="PROSITE" id="PS50118">
    <property type="entry name" value="HMG_BOX_2"/>
    <property type="match status" value="1"/>
</dbReference>
<dbReference type="InterPro" id="IPR009071">
    <property type="entry name" value="HMG_box_dom"/>
</dbReference>
<feature type="domain" description="HMG box" evidence="3">
    <location>
        <begin position="115"/>
        <end position="184"/>
    </location>
</feature>
<reference evidence="4" key="1">
    <citation type="journal article" date="2022" name="Int. J. Mol. Sci.">
        <title>Draft Genome of Tanacetum Coccineum: Genomic Comparison of Closely Related Tanacetum-Family Plants.</title>
        <authorList>
            <person name="Yamashiro T."/>
            <person name="Shiraishi A."/>
            <person name="Nakayama K."/>
            <person name="Satake H."/>
        </authorList>
    </citation>
    <scope>NUCLEOTIDE SEQUENCE</scope>
</reference>
<dbReference type="PANTHER" id="PTHR47658:SF1">
    <property type="entry name" value="MEIOSIS INITIATOR PROTEIN"/>
    <property type="match status" value="1"/>
</dbReference>
<dbReference type="Proteomes" id="UP001151760">
    <property type="component" value="Unassembled WGS sequence"/>
</dbReference>
<feature type="compositionally biased region" description="Acidic residues" evidence="2">
    <location>
        <begin position="190"/>
        <end position="199"/>
    </location>
</feature>
<evidence type="ECO:0000256" key="1">
    <source>
        <dbReference type="PROSITE-ProRule" id="PRU00267"/>
    </source>
</evidence>
<feature type="compositionally biased region" description="Polar residues" evidence="2">
    <location>
        <begin position="1"/>
        <end position="13"/>
    </location>
</feature>
<name>A0ABQ4YTT9_9ASTR</name>
<evidence type="ECO:0000256" key="2">
    <source>
        <dbReference type="SAM" id="MobiDB-lite"/>
    </source>
</evidence>
<accession>A0ABQ4YTT9</accession>
<gene>
    <name evidence="4" type="ORF">Tco_0747721</name>
</gene>
<evidence type="ECO:0000259" key="3">
    <source>
        <dbReference type="PROSITE" id="PS50118"/>
    </source>
</evidence>
<comment type="caution">
    <text evidence="4">The sequence shown here is derived from an EMBL/GenBank/DDBJ whole genome shotgun (WGS) entry which is preliminary data.</text>
</comment>
<feature type="compositionally biased region" description="Basic and acidic residues" evidence="2">
    <location>
        <begin position="215"/>
        <end position="225"/>
    </location>
</feature>
<feature type="DNA-binding region" description="HMG box" evidence="1">
    <location>
        <begin position="115"/>
        <end position="184"/>
    </location>
</feature>
<sequence>MARASDSSKSVNATRARKRVEADTTTTTASTTLKRAKNGSAFTRCDACNKDVAVALISMHDCGFEAKIKMNLETIAVEAPAEPVAKKSAAEKKKPVKAKEPSVKKTKKERDPSKPKRPPTAFFLFMDDFRKEFKEAHPDNKKVSLVAKEGGEKWKSMTDEEKKCYTDRAAELKEEYQKALENPTEAANDVVEEVADEEGTPEKAEEVADEDDDTPEKVKVAADDE</sequence>
<protein>
    <submittedName>
        <fullName evidence="4">High mobility group B protein 7</fullName>
    </submittedName>
</protein>
<keyword evidence="1" id="KW-0238">DNA-binding</keyword>
<evidence type="ECO:0000313" key="4">
    <source>
        <dbReference type="EMBL" id="GJS81180.1"/>
    </source>
</evidence>
<feature type="region of interest" description="Disordered" evidence="2">
    <location>
        <begin position="1"/>
        <end position="29"/>
    </location>
</feature>
<feature type="compositionally biased region" description="Basic and acidic residues" evidence="2">
    <location>
        <begin position="84"/>
        <end position="114"/>
    </location>
</feature>
<dbReference type="PANTHER" id="PTHR47658">
    <property type="entry name" value="HIGH MOBILITY GROUP B PROTEIN 12-RELATED"/>
    <property type="match status" value="1"/>
</dbReference>
<feature type="region of interest" description="Disordered" evidence="2">
    <location>
        <begin position="180"/>
        <end position="225"/>
    </location>
</feature>
<proteinExistence type="predicted"/>